<evidence type="ECO:0000256" key="2">
    <source>
        <dbReference type="ARBA" id="ARBA00023125"/>
    </source>
</evidence>
<keyword evidence="3" id="KW-0233">DNA recombination</keyword>
<reference evidence="7 8" key="1">
    <citation type="submission" date="2020-01" db="EMBL/GenBank/DDBJ databases">
        <title>Complete Genome Sequence of Pseudomonas putida Strain TS312, Harboring the HdtS type N-acyl-homoserine Lactone Synthase, Isolated from a Paper Mill.</title>
        <authorList>
            <person name="Hosoe A."/>
            <person name="Suenaga T."/>
            <person name="Sugi T."/>
            <person name="Izumi T."/>
            <person name="Nagai N."/>
            <person name="Terada A."/>
        </authorList>
    </citation>
    <scope>NUCLEOTIDE SEQUENCE [LARGE SCALE GENOMIC DNA]</scope>
    <source>
        <strain evidence="7 8">TS312</strain>
    </source>
</reference>
<dbReference type="GO" id="GO:0003677">
    <property type="term" value="F:DNA binding"/>
    <property type="evidence" value="ECO:0007669"/>
    <property type="project" value="UniProtKB-UniRule"/>
</dbReference>
<name>A0A7U6LZM2_PSEPU</name>
<sequence length="341" mass="38239">MTWGEDRRSEDEVTDMALVGKRDGRNFGYGRQLSYAGPQALKDMFGGGHYGTVRAHCDRWQAFVKWCRSEQGPGINDARQVDRKVLADYAAYLRDLVWRGDLAVSTAQNRLSSVNRTMAALRGDQCVKLASPSKALGMQRTGVRQSVPQGQNREQIKQIVDALYRQHQLRAAAIVLLARATGMRLREVILADLPRLNREANDLGRINIQDGTKGGRAGASAPRWIAMDEHIRGALRFAQRASPAGSRNLIAPNERYLEVLQEFVRPARDILHAHNLKGFHELRAAYACERYEQITQHSAPINGGKCCQIDRNLDREARRRISYELGHGRIDVVAAYIGGRT</sequence>
<dbReference type="GO" id="GO:0015074">
    <property type="term" value="P:DNA integration"/>
    <property type="evidence" value="ECO:0007669"/>
    <property type="project" value="UniProtKB-KW"/>
</dbReference>
<evidence type="ECO:0000259" key="5">
    <source>
        <dbReference type="PROSITE" id="PS51898"/>
    </source>
</evidence>
<protein>
    <recommendedName>
        <fullName evidence="9">Integrase</fullName>
    </recommendedName>
</protein>
<dbReference type="Pfam" id="PF12835">
    <property type="entry name" value="Integrase_1"/>
    <property type="match status" value="1"/>
</dbReference>
<dbReference type="GO" id="GO:0006310">
    <property type="term" value="P:DNA recombination"/>
    <property type="evidence" value="ECO:0007669"/>
    <property type="project" value="UniProtKB-KW"/>
</dbReference>
<evidence type="ECO:0000256" key="4">
    <source>
        <dbReference type="PROSITE-ProRule" id="PRU01248"/>
    </source>
</evidence>
<evidence type="ECO:0000256" key="3">
    <source>
        <dbReference type="ARBA" id="ARBA00023172"/>
    </source>
</evidence>
<keyword evidence="2 4" id="KW-0238">DNA-binding</keyword>
<dbReference type="AlphaFoldDB" id="A0A7U6LZM2"/>
<proteinExistence type="predicted"/>
<keyword evidence="1" id="KW-0229">DNA integration</keyword>
<dbReference type="Proteomes" id="UP000464661">
    <property type="component" value="Chromosome"/>
</dbReference>
<dbReference type="InterPro" id="IPR011010">
    <property type="entry name" value="DNA_brk_join_enz"/>
</dbReference>
<dbReference type="EMBL" id="AP022324">
    <property type="protein sequence ID" value="BBU43217.1"/>
    <property type="molecule type" value="Genomic_DNA"/>
</dbReference>
<feature type="domain" description="Tyr recombinase" evidence="5">
    <location>
        <begin position="146"/>
        <end position="341"/>
    </location>
</feature>
<dbReference type="InterPro" id="IPR013762">
    <property type="entry name" value="Integrase-like_cat_sf"/>
</dbReference>
<gene>
    <name evidence="7" type="ORF">PPTS312_11320</name>
</gene>
<feature type="domain" description="Core-binding (CB)" evidence="6">
    <location>
        <begin position="36"/>
        <end position="122"/>
    </location>
</feature>
<evidence type="ECO:0000313" key="8">
    <source>
        <dbReference type="Proteomes" id="UP000464661"/>
    </source>
</evidence>
<accession>A0A7U6LZM2</accession>
<dbReference type="SUPFAM" id="SSF56349">
    <property type="entry name" value="DNA breaking-rejoining enzymes"/>
    <property type="match status" value="1"/>
</dbReference>
<dbReference type="Gene3D" id="1.10.443.10">
    <property type="entry name" value="Intergrase catalytic core"/>
    <property type="match status" value="1"/>
</dbReference>
<dbReference type="InterPro" id="IPR024456">
    <property type="entry name" value="Integrase_catalytic_putative"/>
</dbReference>
<evidence type="ECO:0000256" key="1">
    <source>
        <dbReference type="ARBA" id="ARBA00022908"/>
    </source>
</evidence>
<dbReference type="InterPro" id="IPR002104">
    <property type="entry name" value="Integrase_catalytic"/>
</dbReference>
<evidence type="ECO:0000259" key="6">
    <source>
        <dbReference type="PROSITE" id="PS51900"/>
    </source>
</evidence>
<dbReference type="InterPro" id="IPR010998">
    <property type="entry name" value="Integrase_recombinase_N"/>
</dbReference>
<evidence type="ECO:0000313" key="7">
    <source>
        <dbReference type="EMBL" id="BBU43217.1"/>
    </source>
</evidence>
<dbReference type="Gene3D" id="1.10.150.130">
    <property type="match status" value="1"/>
</dbReference>
<evidence type="ECO:0008006" key="9">
    <source>
        <dbReference type="Google" id="ProtNLM"/>
    </source>
</evidence>
<dbReference type="PROSITE" id="PS51900">
    <property type="entry name" value="CB"/>
    <property type="match status" value="1"/>
</dbReference>
<dbReference type="PROSITE" id="PS51898">
    <property type="entry name" value="TYR_RECOMBINASE"/>
    <property type="match status" value="1"/>
</dbReference>
<organism evidence="7 8">
    <name type="scientific">Pseudomonas putida</name>
    <name type="common">Arthrobacter siderocapsulatus</name>
    <dbReference type="NCBI Taxonomy" id="303"/>
    <lineage>
        <taxon>Bacteria</taxon>
        <taxon>Pseudomonadati</taxon>
        <taxon>Pseudomonadota</taxon>
        <taxon>Gammaproteobacteria</taxon>
        <taxon>Pseudomonadales</taxon>
        <taxon>Pseudomonadaceae</taxon>
        <taxon>Pseudomonas</taxon>
    </lineage>
</organism>
<dbReference type="InterPro" id="IPR044068">
    <property type="entry name" value="CB"/>
</dbReference>